<feature type="domain" description="EF-hand" evidence="8">
    <location>
        <begin position="450"/>
        <end position="485"/>
    </location>
</feature>
<dbReference type="Gene3D" id="1.10.287.70">
    <property type="match status" value="1"/>
</dbReference>
<evidence type="ECO:0000256" key="2">
    <source>
        <dbReference type="ARBA" id="ARBA00022692"/>
    </source>
</evidence>
<keyword evidence="3" id="KW-0106">Calcium</keyword>
<accession>A0ABN9PD11</accession>
<feature type="compositionally biased region" description="Pro residues" evidence="6">
    <location>
        <begin position="71"/>
        <end position="81"/>
    </location>
</feature>
<dbReference type="SUPFAM" id="SSF47473">
    <property type="entry name" value="EF-hand"/>
    <property type="match status" value="1"/>
</dbReference>
<feature type="non-terminal residue" evidence="9">
    <location>
        <position position="554"/>
    </location>
</feature>
<evidence type="ECO:0000256" key="6">
    <source>
        <dbReference type="SAM" id="MobiDB-lite"/>
    </source>
</evidence>
<dbReference type="InterPro" id="IPR005821">
    <property type="entry name" value="Ion_trans_dom"/>
</dbReference>
<dbReference type="InterPro" id="IPR011992">
    <property type="entry name" value="EF-hand-dom_pair"/>
</dbReference>
<keyword evidence="2 7" id="KW-0812">Transmembrane</keyword>
<feature type="transmembrane region" description="Helical" evidence="7">
    <location>
        <begin position="283"/>
        <end position="307"/>
    </location>
</feature>
<dbReference type="PANTHER" id="PTHR10037">
    <property type="entry name" value="VOLTAGE-GATED CATION CHANNEL CALCIUM AND SODIUM"/>
    <property type="match status" value="1"/>
</dbReference>
<comment type="caution">
    <text evidence="9">The sequence shown here is derived from an EMBL/GenBank/DDBJ whole genome shotgun (WGS) entry which is preliminary data.</text>
</comment>
<name>A0ABN9PD11_9DINO</name>
<evidence type="ECO:0000313" key="10">
    <source>
        <dbReference type="Proteomes" id="UP001189429"/>
    </source>
</evidence>
<evidence type="ECO:0000256" key="5">
    <source>
        <dbReference type="ARBA" id="ARBA00023136"/>
    </source>
</evidence>
<comment type="subcellular location">
    <subcellularLocation>
        <location evidence="1">Membrane</location>
        <topology evidence="1">Multi-pass membrane protein</topology>
    </subcellularLocation>
</comment>
<feature type="transmembrane region" description="Helical" evidence="7">
    <location>
        <begin position="421"/>
        <end position="443"/>
    </location>
</feature>
<feature type="compositionally biased region" description="Polar residues" evidence="6">
    <location>
        <begin position="142"/>
        <end position="157"/>
    </location>
</feature>
<proteinExistence type="predicted"/>
<dbReference type="InterPro" id="IPR018247">
    <property type="entry name" value="EF_Hand_1_Ca_BS"/>
</dbReference>
<dbReference type="InterPro" id="IPR043203">
    <property type="entry name" value="VGCC_Ca_Na"/>
</dbReference>
<feature type="region of interest" description="Disordered" evidence="6">
    <location>
        <begin position="62"/>
        <end position="84"/>
    </location>
</feature>
<feature type="non-terminal residue" evidence="9">
    <location>
        <position position="1"/>
    </location>
</feature>
<feature type="transmembrane region" description="Helical" evidence="7">
    <location>
        <begin position="352"/>
        <end position="376"/>
    </location>
</feature>
<dbReference type="PROSITE" id="PS00018">
    <property type="entry name" value="EF_HAND_1"/>
    <property type="match status" value="1"/>
</dbReference>
<evidence type="ECO:0000313" key="9">
    <source>
        <dbReference type="EMBL" id="CAK0790766.1"/>
    </source>
</evidence>
<gene>
    <name evidence="9" type="ORF">PCOR1329_LOCUS1964</name>
</gene>
<feature type="region of interest" description="Disordered" evidence="6">
    <location>
        <begin position="1"/>
        <end position="37"/>
    </location>
</feature>
<evidence type="ECO:0000256" key="7">
    <source>
        <dbReference type="SAM" id="Phobius"/>
    </source>
</evidence>
<feature type="transmembrane region" description="Helical" evidence="7">
    <location>
        <begin position="388"/>
        <end position="406"/>
    </location>
</feature>
<reference evidence="9" key="1">
    <citation type="submission" date="2023-10" db="EMBL/GenBank/DDBJ databases">
        <authorList>
            <person name="Chen Y."/>
            <person name="Shah S."/>
            <person name="Dougan E. K."/>
            <person name="Thang M."/>
            <person name="Chan C."/>
        </authorList>
    </citation>
    <scope>NUCLEOTIDE SEQUENCE [LARGE SCALE GENOMIC DNA]</scope>
</reference>
<feature type="region of interest" description="Disordered" evidence="6">
    <location>
        <begin position="130"/>
        <end position="166"/>
    </location>
</feature>
<evidence type="ECO:0000259" key="8">
    <source>
        <dbReference type="PROSITE" id="PS50222"/>
    </source>
</evidence>
<dbReference type="InterPro" id="IPR002048">
    <property type="entry name" value="EF_hand_dom"/>
</dbReference>
<dbReference type="Proteomes" id="UP001189429">
    <property type="component" value="Unassembled WGS sequence"/>
</dbReference>
<protein>
    <recommendedName>
        <fullName evidence="8">EF-hand domain-containing protein</fullName>
    </recommendedName>
</protein>
<dbReference type="PANTHER" id="PTHR10037:SF62">
    <property type="entry name" value="SODIUM CHANNEL PROTEIN 60E"/>
    <property type="match status" value="1"/>
</dbReference>
<keyword evidence="10" id="KW-1185">Reference proteome</keyword>
<feature type="compositionally biased region" description="Basic and acidic residues" evidence="6">
    <location>
        <begin position="1"/>
        <end position="28"/>
    </location>
</feature>
<evidence type="ECO:0000256" key="1">
    <source>
        <dbReference type="ARBA" id="ARBA00004141"/>
    </source>
</evidence>
<dbReference type="InterPro" id="IPR027359">
    <property type="entry name" value="Volt_channel_dom_sf"/>
</dbReference>
<feature type="transmembrane region" description="Helical" evidence="7">
    <location>
        <begin position="249"/>
        <end position="271"/>
    </location>
</feature>
<dbReference type="Gene3D" id="1.20.120.350">
    <property type="entry name" value="Voltage-gated potassium channels. Chain C"/>
    <property type="match status" value="1"/>
</dbReference>
<dbReference type="PROSITE" id="PS50222">
    <property type="entry name" value="EF_HAND_2"/>
    <property type="match status" value="1"/>
</dbReference>
<keyword evidence="5 7" id="KW-0472">Membrane</keyword>
<evidence type="ECO:0000256" key="4">
    <source>
        <dbReference type="ARBA" id="ARBA00022989"/>
    </source>
</evidence>
<keyword evidence="4 7" id="KW-1133">Transmembrane helix</keyword>
<dbReference type="SUPFAM" id="SSF81324">
    <property type="entry name" value="Voltage-gated potassium channels"/>
    <property type="match status" value="1"/>
</dbReference>
<evidence type="ECO:0000256" key="3">
    <source>
        <dbReference type="ARBA" id="ARBA00022837"/>
    </source>
</evidence>
<dbReference type="Pfam" id="PF00520">
    <property type="entry name" value="Ion_trans"/>
    <property type="match status" value="1"/>
</dbReference>
<organism evidence="9 10">
    <name type="scientific">Prorocentrum cordatum</name>
    <dbReference type="NCBI Taxonomy" id="2364126"/>
    <lineage>
        <taxon>Eukaryota</taxon>
        <taxon>Sar</taxon>
        <taxon>Alveolata</taxon>
        <taxon>Dinophyceae</taxon>
        <taxon>Prorocentrales</taxon>
        <taxon>Prorocentraceae</taxon>
        <taxon>Prorocentrum</taxon>
    </lineage>
</organism>
<dbReference type="EMBL" id="CAUYUJ010000481">
    <property type="protein sequence ID" value="CAK0790766.1"/>
    <property type="molecule type" value="Genomic_DNA"/>
</dbReference>
<sequence>PWLEPHPEARRPLGERRAPVGRREERGPRQSGMEDSALLGLLEEQERLAKRSLEICGMLRPHCHGERRSPRGPPGPLPSPPLRGLRAAPEFVRARSCPTGPAPSPRGAPTRPAAGRALLQEGLREPLLNAEQPGGVLGEGSLTKQRSSGSSQANNQGERGREMSKRSWNLRIFPDRDALKEELKSRLLSDSEGVTREQDLYHDGGAFADLAKSRPLETATFAMIILNTFWIGIEADYNHKQLLVDADPIFQIVENMFCAYFVFEISVRFLAFKNRKDCLGEKWFLFDAVLVWLMVWDTWVISGVHLLSQGRAMQSSNAQAFRIFRLLRLTRVARVARLLRSVPEFGILLKGVWMALRSVFSTLCLMVLIMYVYAIIFTELLDGSDHAGCFGSVFSSMNCLLLQGIFADQAQIIQDMLKQGLLYYFLIVTFLVVASMTVLNMLIGAHMLDKVRENIRGILPDLDYDGDGMISEHEFIKILESEEAVRALSSVDVDVIALVDFADYIFKGRDRLSFNEFMATVARFRGGQSVVLKDLIDVREFLSGEIKKSVKAMT</sequence>